<dbReference type="AlphaFoldDB" id="A0A7N0VBL7"/>
<evidence type="ECO:0000313" key="3">
    <source>
        <dbReference type="EnsemblPlants" id="Kaladp0515s0223.1.v1.1"/>
    </source>
</evidence>
<dbReference type="Proteomes" id="UP000594263">
    <property type="component" value="Unplaced"/>
</dbReference>
<feature type="region of interest" description="Disordered" evidence="1">
    <location>
        <begin position="52"/>
        <end position="89"/>
    </location>
</feature>
<dbReference type="EnsemblPlants" id="Kaladp0515s0223.1.v1.1">
    <property type="protein sequence ID" value="Kaladp0515s0223.1.v1.1"/>
    <property type="gene ID" value="Kaladp0515s0223.v1.1"/>
</dbReference>
<dbReference type="InterPro" id="IPR053168">
    <property type="entry name" value="Glutamic_endopeptidase"/>
</dbReference>
<proteinExistence type="predicted"/>
<feature type="compositionally biased region" description="Basic and acidic residues" evidence="1">
    <location>
        <begin position="67"/>
        <end position="84"/>
    </location>
</feature>
<dbReference type="Pfam" id="PF14365">
    <property type="entry name" value="Neprosin_AP"/>
    <property type="match status" value="1"/>
</dbReference>
<dbReference type="PROSITE" id="PS52045">
    <property type="entry name" value="NEPROSIN_PEP_CD"/>
    <property type="match status" value="1"/>
</dbReference>
<keyword evidence="4" id="KW-1185">Reference proteome</keyword>
<feature type="domain" description="Neprosin PEP catalytic" evidence="2">
    <location>
        <begin position="25"/>
        <end position="296"/>
    </location>
</feature>
<evidence type="ECO:0000313" key="4">
    <source>
        <dbReference type="Proteomes" id="UP000594263"/>
    </source>
</evidence>
<dbReference type="OMA" id="HIVECHE"/>
<evidence type="ECO:0000259" key="2">
    <source>
        <dbReference type="PROSITE" id="PS52045"/>
    </source>
</evidence>
<accession>A0A7N0VBL7</accession>
<name>A0A7N0VBL7_KALFE</name>
<evidence type="ECO:0000256" key="1">
    <source>
        <dbReference type="SAM" id="MobiDB-lite"/>
    </source>
</evidence>
<reference evidence="3" key="1">
    <citation type="submission" date="2021-01" db="UniProtKB">
        <authorList>
            <consortium name="EnsemblPlants"/>
        </authorList>
    </citation>
    <scope>IDENTIFICATION</scope>
</reference>
<dbReference type="Pfam" id="PF03080">
    <property type="entry name" value="Neprosin"/>
    <property type="match status" value="1"/>
</dbReference>
<organism evidence="3 4">
    <name type="scientific">Kalanchoe fedtschenkoi</name>
    <name type="common">Lavender scallops</name>
    <name type="synonym">South American air plant</name>
    <dbReference type="NCBI Taxonomy" id="63787"/>
    <lineage>
        <taxon>Eukaryota</taxon>
        <taxon>Viridiplantae</taxon>
        <taxon>Streptophyta</taxon>
        <taxon>Embryophyta</taxon>
        <taxon>Tracheophyta</taxon>
        <taxon>Spermatophyta</taxon>
        <taxon>Magnoliopsida</taxon>
        <taxon>eudicotyledons</taxon>
        <taxon>Gunneridae</taxon>
        <taxon>Pentapetalae</taxon>
        <taxon>Saxifragales</taxon>
        <taxon>Crassulaceae</taxon>
        <taxon>Kalanchoe</taxon>
    </lineage>
</organism>
<dbReference type="Gramene" id="Kaladp0515s0223.1.v1.1">
    <property type="protein sequence ID" value="Kaladp0515s0223.1.v1.1"/>
    <property type="gene ID" value="Kaladp0515s0223.v1.1"/>
</dbReference>
<dbReference type="InterPro" id="IPR025521">
    <property type="entry name" value="Neprosin_propep"/>
</dbReference>
<sequence>MKLEKRLKALNKPFIKTILTKEGDVIDCVRHYDQPAFDHPALKNHKIQLRPTSFPFDHHQSSSTERSSAKEVHSIPLRGTRESCPDASVPIKRTTKQDLLAADSLLAPSNNEATSYKNNRDNSGCYNTQCPGFVQVDKQIPINYAFQKTSVAGNNDLHFSILETTHILDQDEQTGNWWLTVSKDNVNVGYWPKELFQDLANGAHVASWGGQTFPGSNGQFPPMGNGNKPSGLYRDTCYFDAIKYYGGGQSYDITPSEVDRYVSGSDCYDLQLTEHHEPLDITPFAFTFGGPGGTCTA</sequence>
<dbReference type="PANTHER" id="PTHR31589">
    <property type="entry name" value="PROTEIN, PUTATIVE (DUF239)-RELATED-RELATED"/>
    <property type="match status" value="1"/>
</dbReference>
<dbReference type="InterPro" id="IPR004314">
    <property type="entry name" value="Neprosin"/>
</dbReference>
<dbReference type="PANTHER" id="PTHR31589:SF24">
    <property type="entry name" value="OS07G0205500 PROTEIN"/>
    <property type="match status" value="1"/>
</dbReference>
<protein>
    <recommendedName>
        <fullName evidence="2">Neprosin PEP catalytic domain-containing protein</fullName>
    </recommendedName>
</protein>